<reference evidence="3" key="1">
    <citation type="journal article" date="2010" name="Nat. Biotechnol.">
        <title>Draft genome sequence of the oilseed species Ricinus communis.</title>
        <authorList>
            <person name="Chan A.P."/>
            <person name="Crabtree J."/>
            <person name="Zhao Q."/>
            <person name="Lorenzi H."/>
            <person name="Orvis J."/>
            <person name="Puiu D."/>
            <person name="Melake-Berhan A."/>
            <person name="Jones K.M."/>
            <person name="Redman J."/>
            <person name="Chen G."/>
            <person name="Cahoon E.B."/>
            <person name="Gedil M."/>
            <person name="Stanke M."/>
            <person name="Haas B.J."/>
            <person name="Wortman J.R."/>
            <person name="Fraser-Liggett C.M."/>
            <person name="Ravel J."/>
            <person name="Rabinowicz P.D."/>
        </authorList>
    </citation>
    <scope>NUCLEOTIDE SEQUENCE [LARGE SCALE GENOMIC DNA]</scope>
    <source>
        <strain evidence="3">cv. Hale</strain>
    </source>
</reference>
<feature type="region of interest" description="Disordered" evidence="1">
    <location>
        <begin position="1"/>
        <end position="34"/>
    </location>
</feature>
<feature type="compositionally biased region" description="Polar residues" evidence="1">
    <location>
        <begin position="14"/>
        <end position="29"/>
    </location>
</feature>
<sequence length="55" mass="6169">MVGSRKCAKHSKLPSCNTSWGRQSRSQPGRTRASIASRRVMASFAADVRRNLLMY</sequence>
<gene>
    <name evidence="2" type="ORF">RCOM_1921590</name>
</gene>
<protein>
    <submittedName>
        <fullName evidence="2">Uncharacterized protein</fullName>
    </submittedName>
</protein>
<dbReference type="EMBL" id="EQ978630">
    <property type="protein sequence ID" value="EEF25905.1"/>
    <property type="molecule type" value="Genomic_DNA"/>
</dbReference>
<feature type="compositionally biased region" description="Basic residues" evidence="1">
    <location>
        <begin position="1"/>
        <end position="12"/>
    </location>
</feature>
<organism evidence="2 3">
    <name type="scientific">Ricinus communis</name>
    <name type="common">Castor bean</name>
    <dbReference type="NCBI Taxonomy" id="3988"/>
    <lineage>
        <taxon>Eukaryota</taxon>
        <taxon>Viridiplantae</taxon>
        <taxon>Streptophyta</taxon>
        <taxon>Embryophyta</taxon>
        <taxon>Tracheophyta</taxon>
        <taxon>Spermatophyta</taxon>
        <taxon>Magnoliopsida</taxon>
        <taxon>eudicotyledons</taxon>
        <taxon>Gunneridae</taxon>
        <taxon>Pentapetalae</taxon>
        <taxon>rosids</taxon>
        <taxon>fabids</taxon>
        <taxon>Malpighiales</taxon>
        <taxon>Euphorbiaceae</taxon>
        <taxon>Acalyphoideae</taxon>
        <taxon>Acalypheae</taxon>
        <taxon>Ricinus</taxon>
    </lineage>
</organism>
<accession>B9TE10</accession>
<proteinExistence type="predicted"/>
<name>B9TE10_RICCO</name>
<dbReference type="Proteomes" id="UP000008311">
    <property type="component" value="Unassembled WGS sequence"/>
</dbReference>
<evidence type="ECO:0000256" key="1">
    <source>
        <dbReference type="SAM" id="MobiDB-lite"/>
    </source>
</evidence>
<dbReference type="AlphaFoldDB" id="B9TE10"/>
<evidence type="ECO:0000313" key="2">
    <source>
        <dbReference type="EMBL" id="EEF25905.1"/>
    </source>
</evidence>
<dbReference type="InParanoid" id="B9TE10"/>
<evidence type="ECO:0000313" key="3">
    <source>
        <dbReference type="Proteomes" id="UP000008311"/>
    </source>
</evidence>
<keyword evidence="3" id="KW-1185">Reference proteome</keyword>